<dbReference type="AlphaFoldDB" id="A0AA86SQT8"/>
<protein>
    <submittedName>
        <fullName evidence="1">Uncharacterized protein</fullName>
    </submittedName>
</protein>
<proteinExistence type="predicted"/>
<sequence>MDFSCGLMLGSKGEEVLGNSTRDSFELKSSGSSFSNGQHTYNNDNGCEDVGNVATQLMVE</sequence>
<organism evidence="1 2">
    <name type="scientific">Sphenostylis stenocarpa</name>
    <dbReference type="NCBI Taxonomy" id="92480"/>
    <lineage>
        <taxon>Eukaryota</taxon>
        <taxon>Viridiplantae</taxon>
        <taxon>Streptophyta</taxon>
        <taxon>Embryophyta</taxon>
        <taxon>Tracheophyta</taxon>
        <taxon>Spermatophyta</taxon>
        <taxon>Magnoliopsida</taxon>
        <taxon>eudicotyledons</taxon>
        <taxon>Gunneridae</taxon>
        <taxon>Pentapetalae</taxon>
        <taxon>rosids</taxon>
        <taxon>fabids</taxon>
        <taxon>Fabales</taxon>
        <taxon>Fabaceae</taxon>
        <taxon>Papilionoideae</taxon>
        <taxon>50 kb inversion clade</taxon>
        <taxon>NPAAA clade</taxon>
        <taxon>indigoferoid/millettioid clade</taxon>
        <taxon>Phaseoleae</taxon>
        <taxon>Sphenostylis</taxon>
    </lineage>
</organism>
<evidence type="ECO:0000313" key="2">
    <source>
        <dbReference type="Proteomes" id="UP001189624"/>
    </source>
</evidence>
<name>A0AA86SQT8_9FABA</name>
<keyword evidence="2" id="KW-1185">Reference proteome</keyword>
<accession>A0AA86SQT8</accession>
<reference evidence="1" key="1">
    <citation type="submission" date="2023-10" db="EMBL/GenBank/DDBJ databases">
        <authorList>
            <person name="Domelevo Entfellner J.-B."/>
        </authorList>
    </citation>
    <scope>NUCLEOTIDE SEQUENCE</scope>
</reference>
<gene>
    <name evidence="1" type="ORF">AYBTSS11_LOCUS13831</name>
</gene>
<dbReference type="Gramene" id="rna-AYBTSS11_LOCUS13831">
    <property type="protein sequence ID" value="CAJ1949653.1"/>
    <property type="gene ID" value="gene-AYBTSS11_LOCUS13831"/>
</dbReference>
<dbReference type="EMBL" id="OY731401">
    <property type="protein sequence ID" value="CAJ1949653.1"/>
    <property type="molecule type" value="Genomic_DNA"/>
</dbReference>
<evidence type="ECO:0000313" key="1">
    <source>
        <dbReference type="EMBL" id="CAJ1949653.1"/>
    </source>
</evidence>
<dbReference type="Proteomes" id="UP001189624">
    <property type="component" value="Chromosome 4"/>
</dbReference>